<dbReference type="PRINTS" id="PR00237">
    <property type="entry name" value="GPCRRHODOPSN"/>
</dbReference>
<comment type="function">
    <text evidence="14">Receptor for prostaglandin E2 (PGE2). The activity of this receptor is mediated by G(s) proteins that stimulate adenylate cyclase. Has a relaxing effect on smooth muscle. May play an important role in regulating renal hemodynamics, intestinal epithelial transport, adrenal aldosterone secretion, and uterine function.</text>
</comment>
<evidence type="ECO:0000256" key="7">
    <source>
        <dbReference type="ARBA" id="ARBA00022989"/>
    </source>
</evidence>
<dbReference type="PANTHER" id="PTHR11866">
    <property type="entry name" value="G-PROTEIN COUPLED RECEPTOR FAMILY 1 MEMBER"/>
    <property type="match status" value="1"/>
</dbReference>
<evidence type="ECO:0000256" key="12">
    <source>
        <dbReference type="ARBA" id="ARBA00023180"/>
    </source>
</evidence>
<comment type="caution">
    <text evidence="19">The sequence shown here is derived from an EMBL/GenBank/DDBJ whole genome shotgun (WGS) entry which is preliminary data.</text>
</comment>
<feature type="transmembrane region" description="Helical" evidence="17">
    <location>
        <begin position="49"/>
        <end position="72"/>
    </location>
</feature>
<feature type="domain" description="G-protein coupled receptors family 1 profile" evidence="18">
    <location>
        <begin position="29"/>
        <end position="307"/>
    </location>
</feature>
<feature type="transmembrane region" description="Helical" evidence="17">
    <location>
        <begin position="181"/>
        <end position="206"/>
    </location>
</feature>
<dbReference type="Pfam" id="PF00001">
    <property type="entry name" value="7tm_1"/>
    <property type="match status" value="1"/>
</dbReference>
<evidence type="ECO:0000256" key="4">
    <source>
        <dbReference type="ARBA" id="ARBA00022475"/>
    </source>
</evidence>
<dbReference type="InterPro" id="IPR008365">
    <property type="entry name" value="Prostanoid_rcpt"/>
</dbReference>
<evidence type="ECO:0000259" key="18">
    <source>
        <dbReference type="PROSITE" id="PS50262"/>
    </source>
</evidence>
<dbReference type="Gene3D" id="1.20.1070.10">
    <property type="entry name" value="Rhodopsin 7-helix transmembrane proteins"/>
    <property type="match status" value="1"/>
</dbReference>
<dbReference type="InterPro" id="IPR000276">
    <property type="entry name" value="GPCR_Rhodpsn"/>
</dbReference>
<evidence type="ECO:0000256" key="16">
    <source>
        <dbReference type="RuleBase" id="RU000688"/>
    </source>
</evidence>
<dbReference type="PRINTS" id="PR01788">
    <property type="entry name" value="PROSTANOIDR"/>
</dbReference>
<keyword evidence="10" id="KW-1015">Disulfide bond</keyword>
<gene>
    <name evidence="19" type="ORF">UPYG_G00278800</name>
</gene>
<evidence type="ECO:0000256" key="2">
    <source>
        <dbReference type="ARBA" id="ARBA00011094"/>
    </source>
</evidence>
<keyword evidence="6 16" id="KW-0812">Transmembrane</keyword>
<dbReference type="CDD" id="cd15142">
    <property type="entry name" value="7tmA_PGE2_EP4"/>
    <property type="match status" value="1"/>
</dbReference>
<dbReference type="PROSITE" id="PS50262">
    <property type="entry name" value="G_PROTEIN_RECEP_F1_2"/>
    <property type="match status" value="1"/>
</dbReference>
<evidence type="ECO:0000313" key="20">
    <source>
        <dbReference type="Proteomes" id="UP001557470"/>
    </source>
</evidence>
<evidence type="ECO:0000256" key="11">
    <source>
        <dbReference type="ARBA" id="ARBA00023170"/>
    </source>
</evidence>
<evidence type="ECO:0000256" key="9">
    <source>
        <dbReference type="ARBA" id="ARBA00023136"/>
    </source>
</evidence>
<dbReference type="Proteomes" id="UP001557470">
    <property type="component" value="Unassembled WGS sequence"/>
</dbReference>
<keyword evidence="4" id="KW-1003">Cell membrane</keyword>
<evidence type="ECO:0000313" key="19">
    <source>
        <dbReference type="EMBL" id="KAL0965252.1"/>
    </source>
</evidence>
<evidence type="ECO:0000256" key="5">
    <source>
        <dbReference type="ARBA" id="ARBA00022553"/>
    </source>
</evidence>
<feature type="transmembrane region" description="Helical" evidence="17">
    <location>
        <begin position="92"/>
        <end position="110"/>
    </location>
</feature>
<dbReference type="PRINTS" id="PR00586">
    <property type="entry name" value="PRSTNOIDEP4R"/>
</dbReference>
<accession>A0ABD0W2R3</accession>
<organism evidence="19 20">
    <name type="scientific">Umbra pygmaea</name>
    <name type="common">Eastern mudminnow</name>
    <dbReference type="NCBI Taxonomy" id="75934"/>
    <lineage>
        <taxon>Eukaryota</taxon>
        <taxon>Metazoa</taxon>
        <taxon>Chordata</taxon>
        <taxon>Craniata</taxon>
        <taxon>Vertebrata</taxon>
        <taxon>Euteleostomi</taxon>
        <taxon>Actinopterygii</taxon>
        <taxon>Neopterygii</taxon>
        <taxon>Teleostei</taxon>
        <taxon>Protacanthopterygii</taxon>
        <taxon>Esociformes</taxon>
        <taxon>Umbridae</taxon>
        <taxon>Umbra</taxon>
    </lineage>
</organism>
<keyword evidence="13 16" id="KW-0807">Transducer</keyword>
<dbReference type="SUPFAM" id="SSF81321">
    <property type="entry name" value="Family A G protein-coupled receptor-like"/>
    <property type="match status" value="1"/>
</dbReference>
<evidence type="ECO:0000256" key="8">
    <source>
        <dbReference type="ARBA" id="ARBA00023040"/>
    </source>
</evidence>
<keyword evidence="8 16" id="KW-0297">G-protein coupled receptor</keyword>
<keyword evidence="11 16" id="KW-0675">Receptor</keyword>
<keyword evidence="9 17" id="KW-0472">Membrane</keyword>
<protein>
    <recommendedName>
        <fullName evidence="3">Prostaglandin E2 receptor EP4 subtype</fullName>
    </recommendedName>
    <alternativeName>
        <fullName evidence="15">Prostanoid EP4 receptor</fullName>
    </alternativeName>
</protein>
<evidence type="ECO:0000256" key="6">
    <source>
        <dbReference type="ARBA" id="ARBA00022692"/>
    </source>
</evidence>
<feature type="transmembrane region" description="Helical" evidence="17">
    <location>
        <begin position="130"/>
        <end position="153"/>
    </location>
</feature>
<reference evidence="19 20" key="1">
    <citation type="submission" date="2024-06" db="EMBL/GenBank/DDBJ databases">
        <authorList>
            <person name="Pan Q."/>
            <person name="Wen M."/>
            <person name="Jouanno E."/>
            <person name="Zahm M."/>
            <person name="Klopp C."/>
            <person name="Cabau C."/>
            <person name="Louis A."/>
            <person name="Berthelot C."/>
            <person name="Parey E."/>
            <person name="Roest Crollius H."/>
            <person name="Montfort J."/>
            <person name="Robinson-Rechavi M."/>
            <person name="Bouchez O."/>
            <person name="Lampietro C."/>
            <person name="Lopez Roques C."/>
            <person name="Donnadieu C."/>
            <person name="Postlethwait J."/>
            <person name="Bobe J."/>
            <person name="Verreycken H."/>
            <person name="Guiguen Y."/>
        </authorList>
    </citation>
    <scope>NUCLEOTIDE SEQUENCE [LARGE SCALE GENOMIC DNA]</scope>
    <source>
        <strain evidence="19">Up_M1</strain>
        <tissue evidence="19">Testis</tissue>
    </source>
</reference>
<keyword evidence="5" id="KW-0597">Phosphoprotein</keyword>
<dbReference type="InterPro" id="IPR017452">
    <property type="entry name" value="GPCR_Rhodpsn_7TM"/>
</dbReference>
<evidence type="ECO:0000256" key="17">
    <source>
        <dbReference type="SAM" id="Phobius"/>
    </source>
</evidence>
<dbReference type="PANTHER" id="PTHR11866:SF43">
    <property type="entry name" value="PROSTAGLANDIN E2 RECEPTOR EP4 SUBTYPE"/>
    <property type="match status" value="1"/>
</dbReference>
<comment type="similarity">
    <text evidence="16">Belongs to the G-protein coupled receptor 1 family.</text>
</comment>
<dbReference type="GO" id="GO:0033993">
    <property type="term" value="P:response to lipid"/>
    <property type="evidence" value="ECO:0007669"/>
    <property type="project" value="UniProtKB-ARBA"/>
</dbReference>
<sequence length="470" mass="52042">MIGMNNNTMEAGPREPTIPAIMFILGVVGNVIAIVVLRKSRKEQKETTFYTLVCGLAVTDLLGTLLASPVTIATRVQGKWPGGESLCQYSGFILLFFFLVGLSIICAMSIERYLAINHAYFYNHYVDQRLAALTLAGIYIFNLLFCALPAMGIGEVKQQFPKTWCFIDWRTNDSTHSAFTYMYAGVSSFLILATVICNVLVCGALMTMHKRFIRRTSLGRDEGGRVADMRRRRSFQRLAGAEIQMVILLIATSVVVLICSIPLVVRVFFNQLSTVNFDAHSTPLSENPDLQAIRIASVNPILDPWIYILLRKTVLLKLVEKIKCLFCRMGNRGRRSGVRGNFHCGVEGPSSSSIMSRDSPPLVPHRLKEVIRTSQMYLYLPEVGGGGRTEGDGRSFSPGIECFQPHHQLTSNGIGTNMDLQKPTLGPGTSMTEGSTVDLSPINSVPSDIKDKSLHVTFTDETQNIQEKCI</sequence>
<dbReference type="EMBL" id="JAGEUA010000009">
    <property type="protein sequence ID" value="KAL0965252.1"/>
    <property type="molecule type" value="Genomic_DNA"/>
</dbReference>
<proteinExistence type="inferred from homology"/>
<keyword evidence="20" id="KW-1185">Reference proteome</keyword>
<evidence type="ECO:0000256" key="14">
    <source>
        <dbReference type="ARBA" id="ARBA00025493"/>
    </source>
</evidence>
<comment type="subcellular location">
    <subcellularLocation>
        <location evidence="1">Cell membrane</location>
        <topology evidence="1">Multi-pass membrane protein</topology>
    </subcellularLocation>
</comment>
<dbReference type="GO" id="GO:0004930">
    <property type="term" value="F:G protein-coupled receptor activity"/>
    <property type="evidence" value="ECO:0007669"/>
    <property type="project" value="UniProtKB-KW"/>
</dbReference>
<evidence type="ECO:0000256" key="3">
    <source>
        <dbReference type="ARBA" id="ARBA00019131"/>
    </source>
</evidence>
<evidence type="ECO:0000256" key="15">
    <source>
        <dbReference type="ARBA" id="ARBA00031869"/>
    </source>
</evidence>
<keyword evidence="7 17" id="KW-1133">Transmembrane helix</keyword>
<comment type="subunit">
    <text evidence="2">Interacts with FEM1A.</text>
</comment>
<keyword evidence="12" id="KW-0325">Glycoprotein</keyword>
<dbReference type="GO" id="GO:0005886">
    <property type="term" value="C:plasma membrane"/>
    <property type="evidence" value="ECO:0007669"/>
    <property type="project" value="UniProtKB-SubCell"/>
</dbReference>
<dbReference type="PROSITE" id="PS00237">
    <property type="entry name" value="G_PROTEIN_RECEP_F1_1"/>
    <property type="match status" value="1"/>
</dbReference>
<evidence type="ECO:0000256" key="13">
    <source>
        <dbReference type="ARBA" id="ARBA00023224"/>
    </source>
</evidence>
<dbReference type="FunFam" id="1.20.1070.10:FF:000101">
    <property type="entry name" value="Prostaglandin E2 receptor EP4 subtype"/>
    <property type="match status" value="1"/>
</dbReference>
<evidence type="ECO:0000256" key="1">
    <source>
        <dbReference type="ARBA" id="ARBA00004651"/>
    </source>
</evidence>
<feature type="transmembrane region" description="Helical" evidence="17">
    <location>
        <begin position="239"/>
        <end position="265"/>
    </location>
</feature>
<feature type="transmembrane region" description="Helical" evidence="17">
    <location>
        <begin position="20"/>
        <end position="37"/>
    </location>
</feature>
<name>A0ABD0W2R3_UMBPY</name>
<evidence type="ECO:0000256" key="10">
    <source>
        <dbReference type="ARBA" id="ARBA00023157"/>
    </source>
</evidence>
<dbReference type="InterPro" id="IPR001758">
    <property type="entry name" value="Prost_EP4_rcpt"/>
</dbReference>
<dbReference type="AlphaFoldDB" id="A0ABD0W2R3"/>